<dbReference type="Proteomes" id="UP000501690">
    <property type="component" value="Linkage Group LG10"/>
</dbReference>
<keyword evidence="1" id="KW-0853">WD repeat</keyword>
<dbReference type="AlphaFoldDB" id="A0A4D6NCD8"/>
<dbReference type="InterPro" id="IPR036322">
    <property type="entry name" value="WD40_repeat_dom_sf"/>
</dbReference>
<keyword evidence="4" id="KW-1185">Reference proteome</keyword>
<organism evidence="3 4">
    <name type="scientific">Vigna unguiculata</name>
    <name type="common">Cowpea</name>
    <dbReference type="NCBI Taxonomy" id="3917"/>
    <lineage>
        <taxon>Eukaryota</taxon>
        <taxon>Viridiplantae</taxon>
        <taxon>Streptophyta</taxon>
        <taxon>Embryophyta</taxon>
        <taxon>Tracheophyta</taxon>
        <taxon>Spermatophyta</taxon>
        <taxon>Magnoliopsida</taxon>
        <taxon>eudicotyledons</taxon>
        <taxon>Gunneridae</taxon>
        <taxon>Pentapetalae</taxon>
        <taxon>rosids</taxon>
        <taxon>fabids</taxon>
        <taxon>Fabales</taxon>
        <taxon>Fabaceae</taxon>
        <taxon>Papilionoideae</taxon>
        <taxon>50 kb inversion clade</taxon>
        <taxon>NPAAA clade</taxon>
        <taxon>indigoferoid/millettioid clade</taxon>
        <taxon>Phaseoleae</taxon>
        <taxon>Vigna</taxon>
    </lineage>
</organism>
<dbReference type="InterPro" id="IPR050459">
    <property type="entry name" value="WD_repeat_RBAP46/RBAP48/MSI1"/>
</dbReference>
<keyword evidence="2" id="KW-0677">Repeat</keyword>
<proteinExistence type="predicted"/>
<accession>A0A4D6NCD8</accession>
<protein>
    <submittedName>
        <fullName evidence="3">Histone-binding protein RBBP4</fullName>
    </submittedName>
</protein>
<gene>
    <name evidence="3" type="ORF">DEO72_LG10g1425</name>
</gene>
<name>A0A4D6NCD8_VIGUN</name>
<dbReference type="EMBL" id="CP039354">
    <property type="protein sequence ID" value="QCE10199.1"/>
    <property type="molecule type" value="Genomic_DNA"/>
</dbReference>
<evidence type="ECO:0000313" key="3">
    <source>
        <dbReference type="EMBL" id="QCE10199.1"/>
    </source>
</evidence>
<evidence type="ECO:0000313" key="4">
    <source>
        <dbReference type="Proteomes" id="UP000501690"/>
    </source>
</evidence>
<evidence type="ECO:0000256" key="2">
    <source>
        <dbReference type="ARBA" id="ARBA00022737"/>
    </source>
</evidence>
<reference evidence="3 4" key="1">
    <citation type="submission" date="2019-04" db="EMBL/GenBank/DDBJ databases">
        <title>An improved genome assembly and genetic linkage map for asparagus bean, Vigna unguiculata ssp. sesquipedialis.</title>
        <authorList>
            <person name="Xia Q."/>
            <person name="Zhang R."/>
            <person name="Dong Y."/>
        </authorList>
    </citation>
    <scope>NUCLEOTIDE SEQUENCE [LARGE SCALE GENOMIC DNA]</scope>
    <source>
        <tissue evidence="3">Leaf</tissue>
    </source>
</reference>
<dbReference type="SUPFAM" id="SSF50978">
    <property type="entry name" value="WD40 repeat-like"/>
    <property type="match status" value="1"/>
</dbReference>
<dbReference type="InterPro" id="IPR015943">
    <property type="entry name" value="WD40/YVTN_repeat-like_dom_sf"/>
</dbReference>
<sequence length="86" mass="9730">MEVNQARCMLHNPTIIAVKTCNSEVDVFNFNKHCGSELTPDLRLRGHDKEGYGLSWSPFKSGYLLSGAHDHKICFIKFLSFILSNT</sequence>
<dbReference type="PANTHER" id="PTHR22850">
    <property type="entry name" value="WD40 REPEAT FAMILY"/>
    <property type="match status" value="1"/>
</dbReference>
<evidence type="ECO:0000256" key="1">
    <source>
        <dbReference type="ARBA" id="ARBA00022574"/>
    </source>
</evidence>
<dbReference type="Gene3D" id="2.130.10.10">
    <property type="entry name" value="YVTN repeat-like/Quinoprotein amine dehydrogenase"/>
    <property type="match status" value="1"/>
</dbReference>